<evidence type="ECO:0000259" key="2">
    <source>
        <dbReference type="Pfam" id="PF24676"/>
    </source>
</evidence>
<dbReference type="Pfam" id="PF24676">
    <property type="entry name" value="DUF7656"/>
    <property type="match status" value="2"/>
</dbReference>
<comment type="caution">
    <text evidence="3">The sequence shown here is derived from an EMBL/GenBank/DDBJ whole genome shotgun (WGS) entry which is preliminary data.</text>
</comment>
<feature type="domain" description="DUF7656" evidence="2">
    <location>
        <begin position="927"/>
        <end position="1022"/>
    </location>
</feature>
<gene>
    <name evidence="3" type="ORF">AFUS01_LOCUS12734</name>
</gene>
<dbReference type="Proteomes" id="UP000708208">
    <property type="component" value="Unassembled WGS sequence"/>
</dbReference>
<proteinExistence type="predicted"/>
<dbReference type="InterPro" id="IPR056073">
    <property type="entry name" value="DUF7656"/>
</dbReference>
<dbReference type="OrthoDB" id="10015728at2759"/>
<dbReference type="Pfam" id="PF24674">
    <property type="entry name" value="MACPF_SNTX"/>
    <property type="match status" value="2"/>
</dbReference>
<dbReference type="InterPro" id="IPR052090">
    <property type="entry name" value="Cytolytic_pore-forming_toxin"/>
</dbReference>
<accession>A0A8J2P318</accession>
<reference evidence="3" key="1">
    <citation type="submission" date="2021-06" db="EMBL/GenBank/DDBJ databases">
        <authorList>
            <person name="Hodson N. C."/>
            <person name="Mongue J. A."/>
            <person name="Jaron S. K."/>
        </authorList>
    </citation>
    <scope>NUCLEOTIDE SEQUENCE</scope>
</reference>
<sequence length="1078" mass="123420">MFCLAEIVFNFAGLTIAVGEYLENQSCIYIFRVWIFLKMNRLQPYWYCLLLLHVNLSYENYAPIQLPAMGREAELGQFYDAVSETFQSQTMFKQRLSSNLTQTNEISSLSSRSNLVSTLGEKTITFGFRVDLTFKLLFGIIKFNEVSNYKRVNKKTTISDVMVTNFETRTVKQSIDVFLDDTYDLISSDLLSSSRATHIVTAIEYGSDVVVELEDTSTSKDMTETSSGTLGAVAKILANLFLGKGPEKSIPGALSPGAKLSIKTFGDVSSDSNTLTTLQEVKHFIKQAPSLTKKYNDGKGKPVLYTLLPLNTLRQNFLRGVDNTQQLYDIDPGLQLQFVMTVEQMVKTDIVLNELLANIVNSKCITPEDVDRVNTLNEDYQSFSEQFKNRVKDAALQVREGTQNNSFLEDILFEYKADPLSGENVYVKVREELKPITDKLELCSRFLENSLSIEYWNRWSHLAEINPGRNVYVLYYSPTMIKNNPEEWEESSAMFFRLGRASSNKMIVLDCDFPDSNCQYRKEVQLHQYRSGVLISTNVPKEITFSEKLDSMKIPSLGRVRSFGDLYNANEGTFLSKSIFSKDPAKIENIQESSQDSSIFTVEDYSQKLTIVKIPPDSAVNFFTSQMEVRGSWEFIHGHVTPLRTTGIYFHSLKTGSGTVSDATFKESLELPSAFESGATHFVHSIIYGLMTVVRMELPEGTACEERQFQLDLENLKNFTDSFLGNFMEPDAGAKFDLRSPYIRIQIFSDVLDSSLDMNTNKEGLKYFLQNLRNSMMSFNEGKGQPIGYVLEPLLNHRVHFGVLDIEKFKPILTLEDYRELVGSYNKIMETKREVEAWRTDFDENANCVPDDEKKVIEDLIKQFDRQVLVWLKELKSAIDEKKPREAFEIFRNLTHQFKLSKSVVLVHLDQLAWTMEKIKMLKDGKRQQIGYLGRTTIDFQKQSSDSTTYVFHIKKDFKSQVALWWENFFLFQSLSNYNETQSKLYFLDCDIGGSTCREVNGPVIFEYKGGVITSRNVVADKWKGENAENSLEDSIRNLDDWTKTLEMSMDNIAIELEVKYNASLDHMDRIVDKYCKE</sequence>
<dbReference type="EMBL" id="CAJVCH010101409">
    <property type="protein sequence ID" value="CAG7723661.1"/>
    <property type="molecule type" value="Genomic_DNA"/>
</dbReference>
<feature type="domain" description="SNTX MACPF/CDC-like" evidence="1">
    <location>
        <begin position="63"/>
        <end position="342"/>
    </location>
</feature>
<name>A0A8J2P318_9HEXA</name>
<feature type="domain" description="SNTX MACPF/CDC-like" evidence="1">
    <location>
        <begin position="553"/>
        <end position="802"/>
    </location>
</feature>
<organism evidence="3 4">
    <name type="scientific">Allacma fusca</name>
    <dbReference type="NCBI Taxonomy" id="39272"/>
    <lineage>
        <taxon>Eukaryota</taxon>
        <taxon>Metazoa</taxon>
        <taxon>Ecdysozoa</taxon>
        <taxon>Arthropoda</taxon>
        <taxon>Hexapoda</taxon>
        <taxon>Collembola</taxon>
        <taxon>Symphypleona</taxon>
        <taxon>Sminthuridae</taxon>
        <taxon>Allacma</taxon>
    </lineage>
</organism>
<keyword evidence="4" id="KW-1185">Reference proteome</keyword>
<dbReference type="PANTHER" id="PTHR31594">
    <property type="entry name" value="AIG1-TYPE G DOMAIN-CONTAINING PROTEIN"/>
    <property type="match status" value="1"/>
</dbReference>
<dbReference type="InterPro" id="IPR056072">
    <property type="entry name" value="SNTX_MACPF/CDC-like_dom"/>
</dbReference>
<evidence type="ECO:0000259" key="1">
    <source>
        <dbReference type="Pfam" id="PF24674"/>
    </source>
</evidence>
<evidence type="ECO:0000313" key="3">
    <source>
        <dbReference type="EMBL" id="CAG7723661.1"/>
    </source>
</evidence>
<evidence type="ECO:0000313" key="4">
    <source>
        <dbReference type="Proteomes" id="UP000708208"/>
    </source>
</evidence>
<feature type="domain" description="DUF7656" evidence="2">
    <location>
        <begin position="466"/>
        <end position="541"/>
    </location>
</feature>
<dbReference type="PANTHER" id="PTHR31594:SF14">
    <property type="entry name" value="FIBRONECTIN TYPE-III DOMAIN-CONTAINING PROTEIN"/>
    <property type="match status" value="1"/>
</dbReference>
<dbReference type="AlphaFoldDB" id="A0A8J2P318"/>
<protein>
    <submittedName>
        <fullName evidence="3">Uncharacterized protein</fullName>
    </submittedName>
</protein>